<name>A0ABW3CMT8_9ACTN</name>
<dbReference type="InterPro" id="IPR042070">
    <property type="entry name" value="PucR_C-HTH_sf"/>
</dbReference>
<comment type="caution">
    <text evidence="2">The sequence shown here is derived from an EMBL/GenBank/DDBJ whole genome shotgun (WGS) entry which is preliminary data.</text>
</comment>
<evidence type="ECO:0000313" key="3">
    <source>
        <dbReference type="Proteomes" id="UP001597083"/>
    </source>
</evidence>
<evidence type="ECO:0000259" key="1">
    <source>
        <dbReference type="Pfam" id="PF13556"/>
    </source>
</evidence>
<reference evidence="3" key="1">
    <citation type="journal article" date="2019" name="Int. J. Syst. Evol. Microbiol.">
        <title>The Global Catalogue of Microorganisms (GCM) 10K type strain sequencing project: providing services to taxonomists for standard genome sequencing and annotation.</title>
        <authorList>
            <consortium name="The Broad Institute Genomics Platform"/>
            <consortium name="The Broad Institute Genome Sequencing Center for Infectious Disease"/>
            <person name="Wu L."/>
            <person name="Ma J."/>
        </authorList>
    </citation>
    <scope>NUCLEOTIDE SEQUENCE [LARGE SCALE GENOMIC DNA]</scope>
    <source>
        <strain evidence="3">JCM 31696</strain>
    </source>
</reference>
<dbReference type="PANTHER" id="PTHR33744:SF1">
    <property type="entry name" value="DNA-BINDING TRANSCRIPTIONAL ACTIVATOR ADER"/>
    <property type="match status" value="1"/>
</dbReference>
<protein>
    <submittedName>
        <fullName evidence="2">Helix-turn-helix domain-containing protein</fullName>
    </submittedName>
</protein>
<accession>A0ABW3CMT8</accession>
<dbReference type="EMBL" id="JBHTIR010003254">
    <property type="protein sequence ID" value="MFD0854914.1"/>
    <property type="molecule type" value="Genomic_DNA"/>
</dbReference>
<dbReference type="Gene3D" id="1.10.10.2840">
    <property type="entry name" value="PucR C-terminal helix-turn-helix domain"/>
    <property type="match status" value="1"/>
</dbReference>
<dbReference type="InterPro" id="IPR051448">
    <property type="entry name" value="CdaR-like_regulators"/>
</dbReference>
<dbReference type="InterPro" id="IPR025736">
    <property type="entry name" value="PucR_C-HTH_dom"/>
</dbReference>
<dbReference type="Proteomes" id="UP001597083">
    <property type="component" value="Unassembled WGS sequence"/>
</dbReference>
<feature type="non-terminal residue" evidence="2">
    <location>
        <position position="1"/>
    </location>
</feature>
<feature type="domain" description="PucR C-terminal helix-turn-helix" evidence="1">
    <location>
        <begin position="65"/>
        <end position="123"/>
    </location>
</feature>
<dbReference type="Pfam" id="PF13556">
    <property type="entry name" value="HTH_30"/>
    <property type="match status" value="1"/>
</dbReference>
<organism evidence="2 3">
    <name type="scientific">Actinomadura adrarensis</name>
    <dbReference type="NCBI Taxonomy" id="1819600"/>
    <lineage>
        <taxon>Bacteria</taxon>
        <taxon>Bacillati</taxon>
        <taxon>Actinomycetota</taxon>
        <taxon>Actinomycetes</taxon>
        <taxon>Streptosporangiales</taxon>
        <taxon>Thermomonosporaceae</taxon>
        <taxon>Actinomadura</taxon>
    </lineage>
</organism>
<sequence>ADSLRWARRTLALVDAGILSGTGLARAEDHLLELWLLSDQALLDELERRVLDVPVRKGPVRRMRLTETLCAWLESESNAVGTAERLDVHPQTVRYRMKQINDLYGDQLADPDARFSLEAVLRAGRLRDRATANARSAPESRHVARG</sequence>
<proteinExistence type="predicted"/>
<keyword evidence="3" id="KW-1185">Reference proteome</keyword>
<gene>
    <name evidence="2" type="ORF">ACFQ07_21920</name>
</gene>
<dbReference type="PANTHER" id="PTHR33744">
    <property type="entry name" value="CARBOHYDRATE DIACID REGULATOR"/>
    <property type="match status" value="1"/>
</dbReference>
<evidence type="ECO:0000313" key="2">
    <source>
        <dbReference type="EMBL" id="MFD0854914.1"/>
    </source>
</evidence>